<dbReference type="PANTHER" id="PTHR43000">
    <property type="entry name" value="DTDP-D-GLUCOSE 4,6-DEHYDRATASE-RELATED"/>
    <property type="match status" value="1"/>
</dbReference>
<evidence type="ECO:0000313" key="2">
    <source>
        <dbReference type="EMBL" id="XCB22123.1"/>
    </source>
</evidence>
<dbReference type="Gene3D" id="3.90.25.10">
    <property type="entry name" value="UDP-galactose 4-epimerase, domain 1"/>
    <property type="match status" value="1"/>
</dbReference>
<evidence type="ECO:0000259" key="1">
    <source>
        <dbReference type="Pfam" id="PF16363"/>
    </source>
</evidence>
<feature type="domain" description="NAD(P)-binding" evidence="1">
    <location>
        <begin position="15"/>
        <end position="177"/>
    </location>
</feature>
<dbReference type="RefSeq" id="WP_353072119.1">
    <property type="nucleotide sequence ID" value="NZ_CP132938.1"/>
</dbReference>
<sequence length="380" mass="42987">MEDLVKNAWHGRKVFVTGHTGFKGGWLALWLARMGARVRGYSLDPPTRPCFFEAARIGSDVEDLRGDLRDATSLDRAMREFGPEAVFHLGAQPLVRHSYADPVGTYATNVIGTANVLESIRTLRSVRAAVIVTTDKCYLNREWHWSYRETDPLGGHDPYSSSKACVEILTASYRNSFFRPEMLATHGVGLATARAGNVIGGGDWSEDRLVPDLVRGFMAKESVLIRYPQAIRPWQHVLEPIAGYLALGERLFAGEARFADSWNFGPWDRDTWSVGRVATEMVRHWGDGAHWHSDDSRSSHEAQFLKLDSSKARAELHWLPRLDLTTTLEWLVDWYQSWRNGLDMRTFSHNQVSSYEALLQSSETQSDCIKKSTSPLETRM</sequence>
<reference evidence="2" key="2">
    <citation type="journal article" date="2024" name="Environ. Microbiol.">
        <title>Genome analysis and description of Tunturibacter gen. nov. expands the diversity of Terriglobia in tundra soils.</title>
        <authorList>
            <person name="Messyasz A."/>
            <person name="Mannisto M.K."/>
            <person name="Kerkhof L.J."/>
            <person name="Haggblom M.M."/>
        </authorList>
    </citation>
    <scope>NUCLEOTIDE SEQUENCE</scope>
    <source>
        <strain evidence="2">M8UP39</strain>
    </source>
</reference>
<reference evidence="2" key="1">
    <citation type="submission" date="2023-08" db="EMBL/GenBank/DDBJ databases">
        <authorList>
            <person name="Messyasz A."/>
            <person name="Mannisto M.K."/>
            <person name="Kerkhof L.J."/>
            <person name="Haggblom M."/>
        </authorList>
    </citation>
    <scope>NUCLEOTIDE SEQUENCE</scope>
    <source>
        <strain evidence="2">M8UP39</strain>
    </source>
</reference>
<dbReference type="CDD" id="cd05252">
    <property type="entry name" value="CDP_GD_SDR_e"/>
    <property type="match status" value="1"/>
</dbReference>
<accession>A0AAU7YZW5</accession>
<dbReference type="Pfam" id="PF16363">
    <property type="entry name" value="GDP_Man_Dehyd"/>
    <property type="match status" value="1"/>
</dbReference>
<dbReference type="SUPFAM" id="SSF51735">
    <property type="entry name" value="NAD(P)-binding Rossmann-fold domains"/>
    <property type="match status" value="1"/>
</dbReference>
<dbReference type="NCBIfam" id="TIGR02622">
    <property type="entry name" value="CDP_4_6_dhtase"/>
    <property type="match status" value="1"/>
</dbReference>
<gene>
    <name evidence="2" type="primary">rfbG</name>
    <name evidence="2" type="ORF">RBB81_21495</name>
</gene>
<dbReference type="InterPro" id="IPR036291">
    <property type="entry name" value="NAD(P)-bd_dom_sf"/>
</dbReference>
<protein>
    <submittedName>
        <fullName evidence="2">CDP-glucose 4,6-dehydratase</fullName>
        <ecNumber evidence="2">4.2.1.45</ecNumber>
    </submittedName>
</protein>
<organism evidence="2">
    <name type="scientific">Tunturiibacter gelidiferens</name>
    <dbReference type="NCBI Taxonomy" id="3069689"/>
    <lineage>
        <taxon>Bacteria</taxon>
        <taxon>Pseudomonadati</taxon>
        <taxon>Acidobacteriota</taxon>
        <taxon>Terriglobia</taxon>
        <taxon>Terriglobales</taxon>
        <taxon>Acidobacteriaceae</taxon>
        <taxon>Tunturiibacter</taxon>
    </lineage>
</organism>
<dbReference type="EC" id="4.2.1.45" evidence="2"/>
<name>A0AAU7YZW5_9BACT</name>
<dbReference type="InterPro" id="IPR013445">
    <property type="entry name" value="CDP_4_6_deHydtase"/>
</dbReference>
<proteinExistence type="predicted"/>
<dbReference type="AlphaFoldDB" id="A0AAU7YZW5"/>
<dbReference type="EMBL" id="CP132938">
    <property type="protein sequence ID" value="XCB22123.1"/>
    <property type="molecule type" value="Genomic_DNA"/>
</dbReference>
<dbReference type="KEGG" id="tgi:RBB81_21495"/>
<dbReference type="GO" id="GO:0047733">
    <property type="term" value="F:CDP-glucose 4,6-dehydratase activity"/>
    <property type="evidence" value="ECO:0007669"/>
    <property type="project" value="UniProtKB-EC"/>
</dbReference>
<dbReference type="InterPro" id="IPR016040">
    <property type="entry name" value="NAD(P)-bd_dom"/>
</dbReference>
<keyword evidence="2" id="KW-0456">Lyase</keyword>
<dbReference type="Gene3D" id="3.40.50.720">
    <property type="entry name" value="NAD(P)-binding Rossmann-like Domain"/>
    <property type="match status" value="1"/>
</dbReference>